<comment type="caution">
    <text evidence="7">The sequence shown here is derived from an EMBL/GenBank/DDBJ whole genome shotgun (WGS) entry which is preliminary data.</text>
</comment>
<dbReference type="Gene3D" id="2.40.50.1070">
    <property type="match status" value="1"/>
</dbReference>
<dbReference type="Pfam" id="PF01938">
    <property type="entry name" value="TRAM"/>
    <property type="match status" value="1"/>
</dbReference>
<comment type="similarity">
    <text evidence="4">Belongs to the class I-like SAM-binding methyltransferase superfamily. RNA M5U methyltransferase family.</text>
</comment>
<dbReference type="EMBL" id="VFPS01000002">
    <property type="protein sequence ID" value="TQM99004.1"/>
    <property type="molecule type" value="Genomic_DNA"/>
</dbReference>
<feature type="binding site" evidence="4">
    <location>
        <position position="397"/>
    </location>
    <ligand>
        <name>S-adenosyl-L-methionine</name>
        <dbReference type="ChEBI" id="CHEBI:59789"/>
    </ligand>
</feature>
<dbReference type="GO" id="GO:0070475">
    <property type="term" value="P:rRNA base methylation"/>
    <property type="evidence" value="ECO:0007669"/>
    <property type="project" value="TreeGrafter"/>
</dbReference>
<accession>A0A4Y3UML3</accession>
<dbReference type="RefSeq" id="WP_141380196.1">
    <property type="nucleotide sequence ID" value="NZ_BJNA01000017.1"/>
</dbReference>
<evidence type="ECO:0000256" key="4">
    <source>
        <dbReference type="PROSITE-ProRule" id="PRU01024"/>
    </source>
</evidence>
<feature type="region of interest" description="Disordered" evidence="5">
    <location>
        <begin position="116"/>
        <end position="147"/>
    </location>
</feature>
<dbReference type="PROSITE" id="PS01231">
    <property type="entry name" value="TRMA_2"/>
    <property type="match status" value="1"/>
</dbReference>
<dbReference type="Gene3D" id="2.40.50.140">
    <property type="entry name" value="Nucleic acid-binding proteins"/>
    <property type="match status" value="1"/>
</dbReference>
<protein>
    <submittedName>
        <fullName evidence="7">tRNA/tmRNA/rRNA uracil-C5-methylase (TrmA/RlmC/RlmD family)</fullName>
    </submittedName>
</protein>
<keyword evidence="8" id="KW-1185">Reference proteome</keyword>
<gene>
    <name evidence="7" type="ORF">FHX68_1726</name>
</gene>
<evidence type="ECO:0000256" key="5">
    <source>
        <dbReference type="SAM" id="MobiDB-lite"/>
    </source>
</evidence>
<feature type="active site" description="Nucleophile" evidence="4">
    <location>
        <position position="424"/>
    </location>
</feature>
<dbReference type="Gene3D" id="3.40.50.150">
    <property type="entry name" value="Vaccinia Virus protein VP39"/>
    <property type="match status" value="1"/>
</dbReference>
<dbReference type="AlphaFoldDB" id="A0A4Y3UML3"/>
<feature type="region of interest" description="Disordered" evidence="5">
    <location>
        <begin position="218"/>
        <end position="266"/>
    </location>
</feature>
<evidence type="ECO:0000256" key="3">
    <source>
        <dbReference type="ARBA" id="ARBA00022691"/>
    </source>
</evidence>
<reference evidence="7 8" key="1">
    <citation type="submission" date="2019-06" db="EMBL/GenBank/DDBJ databases">
        <title>Sequencing the genomes of 1000 actinobacteria strains.</title>
        <authorList>
            <person name="Klenk H.-P."/>
        </authorList>
    </citation>
    <scope>NUCLEOTIDE SEQUENCE [LARGE SCALE GENOMIC DNA]</scope>
    <source>
        <strain evidence="7 8">DSM 20427</strain>
    </source>
</reference>
<evidence type="ECO:0000313" key="7">
    <source>
        <dbReference type="EMBL" id="TQM99004.1"/>
    </source>
</evidence>
<keyword evidence="2 4" id="KW-0808">Transferase</keyword>
<organism evidence="7 8">
    <name type="scientific">Microbacterium lacticum</name>
    <dbReference type="NCBI Taxonomy" id="33885"/>
    <lineage>
        <taxon>Bacteria</taxon>
        <taxon>Bacillati</taxon>
        <taxon>Actinomycetota</taxon>
        <taxon>Actinomycetes</taxon>
        <taxon>Micrococcales</taxon>
        <taxon>Microbacteriaceae</taxon>
        <taxon>Microbacterium</taxon>
    </lineage>
</organism>
<sequence>MQPGDLLDLDVTDVAHGGVFVARHEGRVVFVEGAIPGERVRAELTDTAKAAFWRADVVDVLDASAHRRPHVWAAADVSVPPAERPGGADFGHLDLDEQRVLKKRVLDDALTRFGGVSEPETTISPAGDAGGRGDAGDADSSGAEASDGLRWRTRVSLHVDEEGRIGPFAARSHRVIETPDLPLATAEIEEVARSLEGFAPGRVDLVQPDEGGVRVIVRPEQPRPEGSERAERADAPRGRGARAGRGARSRRPAPRVPRAPEDPTARETVIERVGDRRFLVDAGGFWQVHRLAAATLTGAVRRALETVGGVDPAAQHLDLYGGVGLFAAAIAEAGGAGTRVTSVESDARATEHAGENLAEWVGARAETARADRYLASLSAQAGAAERARLARGVVLLDPPRAGAGREVVDRIAGLAPASIVYVACDPVALARDLGTFRGHGYEPLRIDAFDLFPHSHHVEAVAMLARTSG</sequence>
<dbReference type="PANTHER" id="PTHR11061:SF30">
    <property type="entry name" value="TRNA (URACIL(54)-C(5))-METHYLTRANSFERASE"/>
    <property type="match status" value="1"/>
</dbReference>
<feature type="compositionally biased region" description="Basic residues" evidence="5">
    <location>
        <begin position="239"/>
        <end position="253"/>
    </location>
</feature>
<dbReference type="PROSITE" id="PS51687">
    <property type="entry name" value="SAM_MT_RNA_M5U"/>
    <property type="match status" value="1"/>
</dbReference>
<keyword evidence="3 4" id="KW-0949">S-adenosyl-L-methionine</keyword>
<dbReference type="Proteomes" id="UP000319804">
    <property type="component" value="Unassembled WGS sequence"/>
</dbReference>
<dbReference type="SUPFAM" id="SSF53335">
    <property type="entry name" value="S-adenosyl-L-methionine-dependent methyltransferases"/>
    <property type="match status" value="1"/>
</dbReference>
<dbReference type="InterPro" id="IPR010280">
    <property type="entry name" value="U5_MeTrfase_fam"/>
</dbReference>
<feature type="compositionally biased region" description="Low complexity" evidence="5">
    <location>
        <begin position="138"/>
        <end position="147"/>
    </location>
</feature>
<evidence type="ECO:0000256" key="2">
    <source>
        <dbReference type="ARBA" id="ARBA00022679"/>
    </source>
</evidence>
<dbReference type="GO" id="GO:0070041">
    <property type="term" value="F:rRNA (uridine-C5-)-methyltransferase activity"/>
    <property type="evidence" value="ECO:0007669"/>
    <property type="project" value="TreeGrafter"/>
</dbReference>
<evidence type="ECO:0000256" key="1">
    <source>
        <dbReference type="ARBA" id="ARBA00022603"/>
    </source>
</evidence>
<keyword evidence="1 4" id="KW-0489">Methyltransferase</keyword>
<feature type="compositionally biased region" description="Basic and acidic residues" evidence="5">
    <location>
        <begin position="220"/>
        <end position="237"/>
    </location>
</feature>
<name>A0A4Y3UML3_9MICO</name>
<feature type="domain" description="TRAM" evidence="6">
    <location>
        <begin position="1"/>
        <end position="59"/>
    </location>
</feature>
<feature type="binding site" evidence="4">
    <location>
        <position position="287"/>
    </location>
    <ligand>
        <name>S-adenosyl-L-methionine</name>
        <dbReference type="ChEBI" id="CHEBI:59789"/>
    </ligand>
</feature>
<dbReference type="InterPro" id="IPR012340">
    <property type="entry name" value="NA-bd_OB-fold"/>
</dbReference>
<feature type="binding site" evidence="4">
    <location>
        <position position="320"/>
    </location>
    <ligand>
        <name>S-adenosyl-L-methionine</name>
        <dbReference type="ChEBI" id="CHEBI:59789"/>
    </ligand>
</feature>
<dbReference type="PROSITE" id="PS50926">
    <property type="entry name" value="TRAM"/>
    <property type="match status" value="1"/>
</dbReference>
<evidence type="ECO:0000313" key="8">
    <source>
        <dbReference type="Proteomes" id="UP000319804"/>
    </source>
</evidence>
<dbReference type="OrthoDB" id="9804590at2"/>
<proteinExistence type="inferred from homology"/>
<dbReference type="SUPFAM" id="SSF50249">
    <property type="entry name" value="Nucleic acid-binding proteins"/>
    <property type="match status" value="1"/>
</dbReference>
<feature type="binding site" evidence="4">
    <location>
        <position position="344"/>
    </location>
    <ligand>
        <name>S-adenosyl-L-methionine</name>
        <dbReference type="ChEBI" id="CHEBI:59789"/>
    </ligand>
</feature>
<dbReference type="PANTHER" id="PTHR11061">
    <property type="entry name" value="RNA M5U METHYLTRANSFERASE"/>
    <property type="match status" value="1"/>
</dbReference>
<dbReference type="InterPro" id="IPR030391">
    <property type="entry name" value="MeTrfase_TrmA_CS"/>
</dbReference>
<dbReference type="InterPro" id="IPR002792">
    <property type="entry name" value="TRAM_dom"/>
</dbReference>
<dbReference type="InterPro" id="IPR029063">
    <property type="entry name" value="SAM-dependent_MTases_sf"/>
</dbReference>
<dbReference type="Pfam" id="PF05958">
    <property type="entry name" value="tRNA_U5-meth_tr"/>
    <property type="match status" value="1"/>
</dbReference>
<evidence type="ECO:0000259" key="6">
    <source>
        <dbReference type="PROSITE" id="PS50926"/>
    </source>
</evidence>